<sequence>MAKSRVRMRGLHKLTADGMTHWGPLMEQSYHTRTNYNLSLWLSLFF</sequence>
<accession>L8E919</accession>
<organism evidence="1">
    <name type="scientific">Homo sapiens</name>
    <name type="common">Human</name>
    <dbReference type="NCBI Taxonomy" id="9606"/>
    <lineage>
        <taxon>Eukaryota</taxon>
        <taxon>Metazoa</taxon>
        <taxon>Chordata</taxon>
        <taxon>Craniata</taxon>
        <taxon>Vertebrata</taxon>
        <taxon>Euteleostomi</taxon>
        <taxon>Mammalia</taxon>
        <taxon>Eutheria</taxon>
        <taxon>Euarchontoglires</taxon>
        <taxon>Primates</taxon>
        <taxon>Haplorrhini</taxon>
        <taxon>Catarrhini</taxon>
        <taxon>Hominidae</taxon>
        <taxon>Homo</taxon>
    </lineage>
</organism>
<dbReference type="ChiTaRS" id="NUDCD1">
    <property type="organism name" value="human"/>
</dbReference>
<gene>
    <name evidence="1" type="primary">NUDCD1</name>
</gene>
<protein>
    <submittedName>
        <fullName evidence="1">Alternative protein NUDCD1</fullName>
    </submittedName>
</protein>
<proteinExistence type="predicted"/>
<evidence type="ECO:0000313" key="1">
    <source>
        <dbReference type="EMBL" id="CCQ43785.1"/>
    </source>
</evidence>
<dbReference type="EMBL" id="HF584288">
    <property type="protein sequence ID" value="CCQ43785.1"/>
    <property type="molecule type" value="Genomic_DNA"/>
</dbReference>
<dbReference type="AlphaFoldDB" id="L8E919"/>
<dbReference type="OrthoDB" id="428655at2759"/>
<name>L8E919_HUMAN</name>
<reference evidence="1" key="1">
    <citation type="journal article" date="2013" name="PLoS ONE">
        <title>Direct detection of alternative open reading frames translation products in human significantly expands the proteome.</title>
        <authorList>
            <person name="Vanderperre B."/>
            <person name="Lucier J.-F."/>
            <person name="Motard J."/>
            <person name="Tremblay G."/>
            <person name="Vanderperre S."/>
            <person name="Wisztorski M."/>
            <person name="Salzet M."/>
            <person name="Boisvert F.-M."/>
            <person name="Roucou X."/>
        </authorList>
    </citation>
    <scope>NUCLEOTIDE SEQUENCE</scope>
</reference>